<dbReference type="InterPro" id="IPR023631">
    <property type="entry name" value="Amidase_dom"/>
</dbReference>
<dbReference type="PANTHER" id="PTHR43372:SF4">
    <property type="entry name" value="FATTY-ACID AMIDE HYDROLASE 2"/>
    <property type="match status" value="1"/>
</dbReference>
<reference evidence="2 3" key="1">
    <citation type="submission" date="2018-06" db="EMBL/GenBank/DDBJ databases">
        <title>Genomic Encyclopedia of Type Strains, Phase IV (KMG-IV): sequencing the most valuable type-strain genomes for metagenomic binning, comparative biology and taxonomic classification.</title>
        <authorList>
            <person name="Goeker M."/>
        </authorList>
    </citation>
    <scope>NUCLEOTIDE SEQUENCE [LARGE SCALE GENOMIC DNA]</scope>
    <source>
        <strain evidence="2 3">DSM 24875</strain>
    </source>
</reference>
<gene>
    <name evidence="2" type="ORF">DFR50_12282</name>
</gene>
<dbReference type="Proteomes" id="UP000253529">
    <property type="component" value="Unassembled WGS sequence"/>
</dbReference>
<dbReference type="PIRSF" id="PIRSF001221">
    <property type="entry name" value="Amidase_fungi"/>
    <property type="match status" value="1"/>
</dbReference>
<dbReference type="RefSeq" id="WP_113890857.1">
    <property type="nucleotide sequence ID" value="NZ_QNRK01000022.1"/>
</dbReference>
<dbReference type="PANTHER" id="PTHR43372">
    <property type="entry name" value="FATTY-ACID AMIDE HYDROLASE"/>
    <property type="match status" value="1"/>
</dbReference>
<accession>A0A366F6A6</accession>
<dbReference type="Pfam" id="PF01425">
    <property type="entry name" value="Amidase"/>
    <property type="match status" value="1"/>
</dbReference>
<dbReference type="NCBIfam" id="NF004816">
    <property type="entry name" value="PRK06170.1"/>
    <property type="match status" value="1"/>
</dbReference>
<evidence type="ECO:0000259" key="1">
    <source>
        <dbReference type="Pfam" id="PF01425"/>
    </source>
</evidence>
<organism evidence="2 3">
    <name type="scientific">Roseiarcus fermentans</name>
    <dbReference type="NCBI Taxonomy" id="1473586"/>
    <lineage>
        <taxon>Bacteria</taxon>
        <taxon>Pseudomonadati</taxon>
        <taxon>Pseudomonadota</taxon>
        <taxon>Alphaproteobacteria</taxon>
        <taxon>Hyphomicrobiales</taxon>
        <taxon>Roseiarcaceae</taxon>
        <taxon>Roseiarcus</taxon>
    </lineage>
</organism>
<evidence type="ECO:0000313" key="2">
    <source>
        <dbReference type="EMBL" id="RBP09245.1"/>
    </source>
</evidence>
<dbReference type="AlphaFoldDB" id="A0A366F6A6"/>
<evidence type="ECO:0000313" key="3">
    <source>
        <dbReference type="Proteomes" id="UP000253529"/>
    </source>
</evidence>
<dbReference type="InterPro" id="IPR052739">
    <property type="entry name" value="FAAH2"/>
</dbReference>
<sequence length="489" mass="51003">MHRSPWTYASAADLAAALGARRVSAVELARDAIARIEAADSALNAMCVRSFDAALAAAAEADQRLAQGERGPLLGVPMTIKESYNLAGTPTTWGFPQAREYRPSEDALIVARVKAAGAVVLGKTNVPVALGDWQSYNDLYGVTNNPYDPARTPGGSSGGSAAALAAGFGPLSLGSDIGGSLRAPAHFCGVFAHKPTHGLVPSRGHAPPFVPDLPGSVDLAVVGPMARTADDLATLFDAIAGPDELEDGVGYRLALPPPRVTSLAGARVLALTQHPLGPTDAPIAAAIEDLAAGLEKAGARVSRDSARVPDLEAAARLYMRALLATLAARMPDEPFAQAAAAAQSLDPADASLAAERLRGVNQTFRAWTADGDRRAGLRAAWRAFFRDFDALICPVMPTAAFPHDHGPDQERRRLIVNGEPSPYVDQLLWPGVATLPGLPATAIPVGRTPDGLPIGVQIVGPRLEDRTTLELARLIERAFGGFVPPPAFA</sequence>
<dbReference type="EMBL" id="QNRK01000022">
    <property type="protein sequence ID" value="RBP09245.1"/>
    <property type="molecule type" value="Genomic_DNA"/>
</dbReference>
<dbReference type="SUPFAM" id="SSF75304">
    <property type="entry name" value="Amidase signature (AS) enzymes"/>
    <property type="match status" value="1"/>
</dbReference>
<dbReference type="InterPro" id="IPR036928">
    <property type="entry name" value="AS_sf"/>
</dbReference>
<dbReference type="InterPro" id="IPR020556">
    <property type="entry name" value="Amidase_CS"/>
</dbReference>
<comment type="caution">
    <text evidence="2">The sequence shown here is derived from an EMBL/GenBank/DDBJ whole genome shotgun (WGS) entry which is preliminary data.</text>
</comment>
<dbReference type="GO" id="GO:0012505">
    <property type="term" value="C:endomembrane system"/>
    <property type="evidence" value="ECO:0007669"/>
    <property type="project" value="TreeGrafter"/>
</dbReference>
<dbReference type="OrthoDB" id="8438154at2"/>
<dbReference type="Gene3D" id="3.90.1300.10">
    <property type="entry name" value="Amidase signature (AS) domain"/>
    <property type="match status" value="1"/>
</dbReference>
<feature type="domain" description="Amidase" evidence="1">
    <location>
        <begin position="27"/>
        <end position="469"/>
    </location>
</feature>
<name>A0A366F6A6_9HYPH</name>
<proteinExistence type="predicted"/>
<protein>
    <submittedName>
        <fullName evidence="2">Amidase</fullName>
    </submittedName>
</protein>
<keyword evidence="3" id="KW-1185">Reference proteome</keyword>
<dbReference type="PROSITE" id="PS00571">
    <property type="entry name" value="AMIDASES"/>
    <property type="match status" value="1"/>
</dbReference>